<dbReference type="PANTHER" id="PTHR11482">
    <property type="entry name" value="ARGININE/DIAMINOPIMELATE/ORNITHINE DECARBOXYLASE"/>
    <property type="match status" value="1"/>
</dbReference>
<evidence type="ECO:0000259" key="10">
    <source>
        <dbReference type="Pfam" id="PF02784"/>
    </source>
</evidence>
<comment type="catalytic activity">
    <reaction evidence="9">
        <text>L-ornithine + H(+) = putrescine + CO2</text>
        <dbReference type="Rhea" id="RHEA:22964"/>
        <dbReference type="ChEBI" id="CHEBI:15378"/>
        <dbReference type="ChEBI" id="CHEBI:16526"/>
        <dbReference type="ChEBI" id="CHEBI:46911"/>
        <dbReference type="ChEBI" id="CHEBI:326268"/>
        <dbReference type="EC" id="4.1.1.17"/>
    </reaction>
</comment>
<dbReference type="SUPFAM" id="SSF50621">
    <property type="entry name" value="Alanine racemase C-terminal domain-like"/>
    <property type="match status" value="1"/>
</dbReference>
<dbReference type="InterPro" id="IPR022653">
    <property type="entry name" value="De-COase2_pyr-phos_BS"/>
</dbReference>
<comment type="caution">
    <text evidence="11">The sequence shown here is derived from an EMBL/GenBank/DDBJ whole genome shotgun (WGS) entry which is preliminary data.</text>
</comment>
<gene>
    <name evidence="11" type="primary">azin2</name>
    <name evidence="11" type="ORF">GZH46_01387</name>
</gene>
<dbReference type="EMBL" id="JAIFTH010000239">
    <property type="protein sequence ID" value="KAG9510081.1"/>
    <property type="molecule type" value="Genomic_DNA"/>
</dbReference>
<dbReference type="CDD" id="cd00622">
    <property type="entry name" value="PLPDE_III_ODC"/>
    <property type="match status" value="1"/>
</dbReference>
<evidence type="ECO:0000256" key="3">
    <source>
        <dbReference type="ARBA" id="ARBA00022898"/>
    </source>
</evidence>
<name>A0ABQ7S9M8_9ACAR</name>
<evidence type="ECO:0000256" key="9">
    <source>
        <dbReference type="ARBA" id="ARBA00049127"/>
    </source>
</evidence>
<dbReference type="InterPro" id="IPR029066">
    <property type="entry name" value="PLP-binding_barrel"/>
</dbReference>
<keyword evidence="3" id="KW-0663">Pyridoxal phosphate</keyword>
<organism evidence="11 12">
    <name type="scientific">Fragariocoptes setiger</name>
    <dbReference type="NCBI Taxonomy" id="1670756"/>
    <lineage>
        <taxon>Eukaryota</taxon>
        <taxon>Metazoa</taxon>
        <taxon>Ecdysozoa</taxon>
        <taxon>Arthropoda</taxon>
        <taxon>Chelicerata</taxon>
        <taxon>Arachnida</taxon>
        <taxon>Acari</taxon>
        <taxon>Acariformes</taxon>
        <taxon>Trombidiformes</taxon>
        <taxon>Prostigmata</taxon>
        <taxon>Eupodina</taxon>
        <taxon>Eriophyoidea</taxon>
        <taxon>Phytoptidae</taxon>
        <taxon>Fragariocoptes</taxon>
    </lineage>
</organism>
<reference evidence="11 12" key="1">
    <citation type="submission" date="2020-10" db="EMBL/GenBank/DDBJ databases">
        <authorList>
            <person name="Klimov P.B."/>
            <person name="Dyachkov S.M."/>
            <person name="Chetverikov P.E."/>
        </authorList>
    </citation>
    <scope>NUCLEOTIDE SEQUENCE [LARGE SCALE GENOMIC DNA]</scope>
    <source>
        <strain evidence="11">BMOC 18-1129-001#AD2665</strain>
        <tissue evidence="11">Entire mites</tissue>
    </source>
</reference>
<evidence type="ECO:0000256" key="1">
    <source>
        <dbReference type="ARBA" id="ARBA00001933"/>
    </source>
</evidence>
<accession>A0ABQ7S9M8</accession>
<dbReference type="Pfam" id="PF02784">
    <property type="entry name" value="Orn_Arg_deC_N"/>
    <property type="match status" value="1"/>
</dbReference>
<keyword evidence="12" id="KW-1185">Reference proteome</keyword>
<comment type="similarity">
    <text evidence="2">Belongs to the Orn/Lys/Arg decarboxylase class-II family.</text>
</comment>
<evidence type="ECO:0000256" key="8">
    <source>
        <dbReference type="ARBA" id="ARBA00046672"/>
    </source>
</evidence>
<evidence type="ECO:0000313" key="12">
    <source>
        <dbReference type="Proteomes" id="UP000825002"/>
    </source>
</evidence>
<keyword evidence="5" id="KW-0456">Lyase</keyword>
<dbReference type="InterPro" id="IPR002433">
    <property type="entry name" value="Orn_de-COase"/>
</dbReference>
<proteinExistence type="inferred from homology"/>
<comment type="pathway">
    <text evidence="6">Amine and polyamine biosynthesis; putrescine biosynthesis via L-ornithine pathway; putrescine from L-ornithine: step 1/1.</text>
</comment>
<dbReference type="InterPro" id="IPR000183">
    <property type="entry name" value="Orn/DAP/Arg_de-COase"/>
</dbReference>
<comment type="cofactor">
    <cofactor evidence="1">
        <name>pyridoxal 5'-phosphate</name>
        <dbReference type="ChEBI" id="CHEBI:597326"/>
    </cofactor>
</comment>
<evidence type="ECO:0000256" key="2">
    <source>
        <dbReference type="ARBA" id="ARBA00008872"/>
    </source>
</evidence>
<dbReference type="Proteomes" id="UP000825002">
    <property type="component" value="Unassembled WGS sequence"/>
</dbReference>
<dbReference type="Gene3D" id="2.40.37.10">
    <property type="entry name" value="Lyase, Ornithine Decarboxylase, Chain A, domain 1"/>
    <property type="match status" value="1"/>
</dbReference>
<evidence type="ECO:0000256" key="4">
    <source>
        <dbReference type="ARBA" id="ARBA00023115"/>
    </source>
</evidence>
<evidence type="ECO:0000256" key="5">
    <source>
        <dbReference type="ARBA" id="ARBA00023239"/>
    </source>
</evidence>
<dbReference type="Gene3D" id="3.20.20.10">
    <property type="entry name" value="Alanine racemase"/>
    <property type="match status" value="1"/>
</dbReference>
<dbReference type="InterPro" id="IPR022644">
    <property type="entry name" value="De-COase2_N"/>
</dbReference>
<feature type="domain" description="Orn/DAP/Arg decarboxylase 2 N-terminal" evidence="10">
    <location>
        <begin position="39"/>
        <end position="280"/>
    </location>
</feature>
<dbReference type="PANTHER" id="PTHR11482:SF6">
    <property type="entry name" value="ORNITHINE DECARBOXYLASE 1-RELATED"/>
    <property type="match status" value="1"/>
</dbReference>
<sequence length="404" mass="45526">MKTLVERVNNTQYSTIEDIIVENVCNNKNEQPFYVVNMQDIYRKHMDWLVLMPRVKPFYAVKCNDNPEVLAFLASLGTGFDCASKVEIDTILGLGVKPDNIIYANPCKTKSFIKHAQHVGVNLMTFDNELELHKVAQLHPNSRLVLRIKGDDSHSRCKFNVKFGADLEKAYDLLSLASKLYLNVVGVSFHIGSDCDHPSVYTDVIARCRYVFDLGAKLGHKMTILDIGGGFPGNDNAPIPFEQHARIINRALDIYFPKVDDHGNETNVTIIAEPGRYYVASAFTLAAMVIAKRVETLPDGQECFMYYLNDGVYGAFNNTIFEHATAEPSPLLDEGELYKRNIRLSTLWGPTCDSIDCVKRDFYFPELNIGEWLVFPNMGAYTCCVATTFNGFERAKLIIADDKE</sequence>
<dbReference type="InterPro" id="IPR009006">
    <property type="entry name" value="Ala_racemase/Decarboxylase_C"/>
</dbReference>
<dbReference type="SUPFAM" id="SSF51419">
    <property type="entry name" value="PLP-binding barrel"/>
    <property type="match status" value="1"/>
</dbReference>
<dbReference type="PROSITE" id="PS00878">
    <property type="entry name" value="ODR_DC_2_1"/>
    <property type="match status" value="1"/>
</dbReference>
<dbReference type="PRINTS" id="PR01182">
    <property type="entry name" value="ORNDCRBXLASE"/>
</dbReference>
<evidence type="ECO:0000256" key="6">
    <source>
        <dbReference type="ARBA" id="ARBA00034115"/>
    </source>
</evidence>
<protein>
    <recommendedName>
        <fullName evidence="7">ornithine decarboxylase</fullName>
        <ecNumber evidence="7">4.1.1.17</ecNumber>
    </recommendedName>
</protein>
<dbReference type="PRINTS" id="PR01179">
    <property type="entry name" value="ODADCRBXLASE"/>
</dbReference>
<evidence type="ECO:0000313" key="11">
    <source>
        <dbReference type="EMBL" id="KAG9510081.1"/>
    </source>
</evidence>
<keyword evidence="4" id="KW-0620">Polyamine biosynthesis</keyword>
<dbReference type="EC" id="4.1.1.17" evidence="7"/>
<evidence type="ECO:0000256" key="7">
    <source>
        <dbReference type="ARBA" id="ARBA00034138"/>
    </source>
</evidence>
<comment type="subunit">
    <text evidence="8">Homodimer. Only the dimer is catalytically active, as the active sites are constructed of residues from both monomers.</text>
</comment>